<comment type="caution">
    <text evidence="2">The sequence shown here is derived from an EMBL/GenBank/DDBJ whole genome shotgun (WGS) entry which is preliminary data.</text>
</comment>
<dbReference type="Proteomes" id="UP000789570">
    <property type="component" value="Unassembled WGS sequence"/>
</dbReference>
<keyword evidence="3" id="KW-1185">Reference proteome</keyword>
<organism evidence="2 3">
    <name type="scientific">Funneliformis caledonium</name>
    <dbReference type="NCBI Taxonomy" id="1117310"/>
    <lineage>
        <taxon>Eukaryota</taxon>
        <taxon>Fungi</taxon>
        <taxon>Fungi incertae sedis</taxon>
        <taxon>Mucoromycota</taxon>
        <taxon>Glomeromycotina</taxon>
        <taxon>Glomeromycetes</taxon>
        <taxon>Glomerales</taxon>
        <taxon>Glomeraceae</taxon>
        <taxon>Funneliformis</taxon>
    </lineage>
</organism>
<evidence type="ECO:0000256" key="1">
    <source>
        <dbReference type="SAM" id="MobiDB-lite"/>
    </source>
</evidence>
<proteinExistence type="predicted"/>
<name>A0A9N9I9U4_9GLOM</name>
<sequence length="79" mass="9146">MNKWDSDPILEYKESLENDMMNYDSITEDNNEEFADFNNQSDSSDEGDNQDEKDSLDDKVNTTVPISYNSLKDVKIEVI</sequence>
<accession>A0A9N9I9U4</accession>
<dbReference type="AlphaFoldDB" id="A0A9N9I9U4"/>
<feature type="compositionally biased region" description="Basic and acidic residues" evidence="1">
    <location>
        <begin position="50"/>
        <end position="60"/>
    </location>
</feature>
<gene>
    <name evidence="2" type="ORF">FCALED_LOCUS14743</name>
</gene>
<reference evidence="2" key="1">
    <citation type="submission" date="2021-06" db="EMBL/GenBank/DDBJ databases">
        <authorList>
            <person name="Kallberg Y."/>
            <person name="Tangrot J."/>
            <person name="Rosling A."/>
        </authorList>
    </citation>
    <scope>NUCLEOTIDE SEQUENCE</scope>
    <source>
        <strain evidence="2">UK204</strain>
    </source>
</reference>
<protein>
    <submittedName>
        <fullName evidence="2">1995_t:CDS:1</fullName>
    </submittedName>
</protein>
<feature type="region of interest" description="Disordered" evidence="1">
    <location>
        <begin position="30"/>
        <end position="64"/>
    </location>
</feature>
<feature type="non-terminal residue" evidence="2">
    <location>
        <position position="79"/>
    </location>
</feature>
<evidence type="ECO:0000313" key="2">
    <source>
        <dbReference type="EMBL" id="CAG8727085.1"/>
    </source>
</evidence>
<dbReference type="EMBL" id="CAJVPQ010011409">
    <property type="protein sequence ID" value="CAG8727085.1"/>
    <property type="molecule type" value="Genomic_DNA"/>
</dbReference>
<evidence type="ECO:0000313" key="3">
    <source>
        <dbReference type="Proteomes" id="UP000789570"/>
    </source>
</evidence>